<accession>A0AAD4WLK4</accession>
<evidence type="ECO:0000313" key="2">
    <source>
        <dbReference type="Proteomes" id="UP001054821"/>
    </source>
</evidence>
<dbReference type="Proteomes" id="UP001054821">
    <property type="component" value="Chromosome 2"/>
</dbReference>
<proteinExistence type="predicted"/>
<gene>
    <name evidence="1" type="ORF">L3X38_013476</name>
</gene>
<dbReference type="SUPFAM" id="SSF117281">
    <property type="entry name" value="Kelch motif"/>
    <property type="match status" value="1"/>
</dbReference>
<dbReference type="InterPro" id="IPR015915">
    <property type="entry name" value="Kelch-typ_b-propeller"/>
</dbReference>
<organism evidence="1 2">
    <name type="scientific">Prunus dulcis</name>
    <name type="common">Almond</name>
    <name type="synonym">Amygdalus dulcis</name>
    <dbReference type="NCBI Taxonomy" id="3755"/>
    <lineage>
        <taxon>Eukaryota</taxon>
        <taxon>Viridiplantae</taxon>
        <taxon>Streptophyta</taxon>
        <taxon>Embryophyta</taxon>
        <taxon>Tracheophyta</taxon>
        <taxon>Spermatophyta</taxon>
        <taxon>Magnoliopsida</taxon>
        <taxon>eudicotyledons</taxon>
        <taxon>Gunneridae</taxon>
        <taxon>Pentapetalae</taxon>
        <taxon>rosids</taxon>
        <taxon>fabids</taxon>
        <taxon>Rosales</taxon>
        <taxon>Rosaceae</taxon>
        <taxon>Amygdaloideae</taxon>
        <taxon>Amygdaleae</taxon>
        <taxon>Prunus</taxon>
    </lineage>
</organism>
<comment type="caution">
    <text evidence="1">The sequence shown here is derived from an EMBL/GenBank/DDBJ whole genome shotgun (WGS) entry which is preliminary data.</text>
</comment>
<protein>
    <submittedName>
        <fullName evidence="1">Uncharacterized protein</fullName>
    </submittedName>
</protein>
<keyword evidence="2" id="KW-1185">Reference proteome</keyword>
<dbReference type="AlphaFoldDB" id="A0AAD4WLK4"/>
<reference evidence="1 2" key="1">
    <citation type="journal article" date="2022" name="G3 (Bethesda)">
        <title>Whole-genome sequence and methylome profiling of the almond [Prunus dulcis (Mill.) D.A. Webb] cultivar 'Nonpareil'.</title>
        <authorList>
            <person name="D'Amico-Willman K.M."/>
            <person name="Ouma W.Z."/>
            <person name="Meulia T."/>
            <person name="Sideli G.M."/>
            <person name="Gradziel T.M."/>
            <person name="Fresnedo-Ramirez J."/>
        </authorList>
    </citation>
    <scope>NUCLEOTIDE SEQUENCE [LARGE SCALE GENOMIC DNA]</scope>
    <source>
        <strain evidence="1">Clone GOH B32 T37-40</strain>
    </source>
</reference>
<dbReference type="EMBL" id="JAJFAZ020000002">
    <property type="protein sequence ID" value="KAI5345599.1"/>
    <property type="molecule type" value="Genomic_DNA"/>
</dbReference>
<name>A0AAD4WLK4_PRUDU</name>
<sequence length="107" mass="11740">MVACWQGPAVVVDGTLYVLNQSSGTRLMMRQKESREWIPIGRLSSLLTRPPCQLVAIGKKFYIVGKGLSIVMFDVENAGNMEGVMVSSSIPKLNFDDDVISCKCLSI</sequence>
<evidence type="ECO:0000313" key="1">
    <source>
        <dbReference type="EMBL" id="KAI5345599.1"/>
    </source>
</evidence>